<dbReference type="InterPro" id="IPR016024">
    <property type="entry name" value="ARM-type_fold"/>
</dbReference>
<keyword evidence="3" id="KW-1185">Reference proteome</keyword>
<name>A0AAW1QCS3_9CHLO</name>
<protein>
    <recommendedName>
        <fullName evidence="4">Sister chromatid cohesion protein</fullName>
    </recommendedName>
</protein>
<accession>A0AAW1QCS3</accession>
<dbReference type="AlphaFoldDB" id="A0AAW1QCS3"/>
<proteinExistence type="predicted"/>
<dbReference type="EMBL" id="JALJOS010000051">
    <property type="protein sequence ID" value="KAK9819012.1"/>
    <property type="molecule type" value="Genomic_DNA"/>
</dbReference>
<evidence type="ECO:0000313" key="2">
    <source>
        <dbReference type="EMBL" id="KAK9819012.1"/>
    </source>
</evidence>
<feature type="region of interest" description="Disordered" evidence="1">
    <location>
        <begin position="149"/>
        <end position="172"/>
    </location>
</feature>
<reference evidence="2 3" key="1">
    <citation type="journal article" date="2024" name="Nat. Commun.">
        <title>Phylogenomics reveals the evolutionary origins of lichenization in chlorophyte algae.</title>
        <authorList>
            <person name="Puginier C."/>
            <person name="Libourel C."/>
            <person name="Otte J."/>
            <person name="Skaloud P."/>
            <person name="Haon M."/>
            <person name="Grisel S."/>
            <person name="Petersen M."/>
            <person name="Berrin J.G."/>
            <person name="Delaux P.M."/>
            <person name="Dal Grande F."/>
            <person name="Keller J."/>
        </authorList>
    </citation>
    <scope>NUCLEOTIDE SEQUENCE [LARGE SCALE GENOMIC DNA]</scope>
    <source>
        <strain evidence="2 3">SAG 2145</strain>
    </source>
</reference>
<dbReference type="Proteomes" id="UP001438707">
    <property type="component" value="Unassembled WGS sequence"/>
</dbReference>
<evidence type="ECO:0000256" key="1">
    <source>
        <dbReference type="SAM" id="MobiDB-lite"/>
    </source>
</evidence>
<organism evidence="2 3">
    <name type="scientific">Apatococcus lobatus</name>
    <dbReference type="NCBI Taxonomy" id="904363"/>
    <lineage>
        <taxon>Eukaryota</taxon>
        <taxon>Viridiplantae</taxon>
        <taxon>Chlorophyta</taxon>
        <taxon>core chlorophytes</taxon>
        <taxon>Trebouxiophyceae</taxon>
        <taxon>Chlorellales</taxon>
        <taxon>Chlorellaceae</taxon>
        <taxon>Apatococcus</taxon>
    </lineage>
</organism>
<evidence type="ECO:0000313" key="3">
    <source>
        <dbReference type="Proteomes" id="UP001438707"/>
    </source>
</evidence>
<feature type="compositionally biased region" description="Basic residues" evidence="1">
    <location>
        <begin position="159"/>
        <end position="171"/>
    </location>
</feature>
<gene>
    <name evidence="2" type="ORF">WJX74_004131</name>
</gene>
<comment type="caution">
    <text evidence="2">The sequence shown here is derived from an EMBL/GenBank/DDBJ whole genome shotgun (WGS) entry which is preliminary data.</text>
</comment>
<evidence type="ECO:0008006" key="4">
    <source>
        <dbReference type="Google" id="ProtNLM"/>
    </source>
</evidence>
<sequence length="1031" mass="111595">MHGDTVARAAKLPSGRSILPQTLQAVCELLSELPGLALQPEEVLDGLEAALVSQQPADPTDTLQSIFTRACLALQQASARGWPDVVLFRSLINRLAVLVDNTSASTDEEFIEALASQADIRMGSMNMNHLLMYLWLFCQICMTLDQHHSASNSNMPDKQRKRTSKKVKSKHSCMTASDWNKERAHLLRKLSAVHQKLWLMPVDSHEELDRVAADKLARQTAMAAIAASDCQAKEVKVCLHEILIRPIAHAASRTLLMSVAQDAINALLEACLNKQPEFSTDKLIAIFKQASNASSATGTLVVMLISQKSAICCQTDSTQDNTQMLIIILDILASMMPEQPLLRAQVMQELSSAALHDKSAVRSRYLELMEKHANTDCSRPAELFHILQQAMLDKDANVRCKAVVQAIKLLQMQHGSAEVMSTAIDDDMIETLLQCVILRLEDTSVNVRKKAFMLGQIFKDGVRHSRNNLIIMNAASLVLPTLSKMLQALPASPLGAADHQKCVRALLDEVMALKGCCDQIVMDQLSSDLNADHAACGMALKALLAHNALGYLLQLAGTCNDSQVIKLQQCLQAAFPQGCSKAWIQTAFQRLLKLLTATSSQTDMQSVADIASMTKLFREGNRIGLALLANAQAKLLSNDGSASSLKSLLQNICSSASVFELESCSIANEVQRREELSTQPSDGSAQADAGRLAKIQQQLTARLLSDNLPPICYIPLLKQLLEKDSLSADLQVACINALTKVLMLSPLLSLEHEDILSQSLQRSSLVMLTVVSSLGTLAQAHPVHHAHTFDLLGSLALNQELNIVVRLAAACQFGSMVSKQCCSGSSWMGVLADGMVCCQQEVQEIMEATFAAALSASSQPYQLTTAMLIHVSPDSDIFQLIEGIMKKLSATDFAAEALHHELIKMLNAPGPKAEAAAKLLSNCKPTQNSLTSLEKVISGSTGNVSATTCTNLAKFVKMSPCSEDCSGRSSRMAETVAKLLADLGRPGKGGKRMLKAQPMGSTAEASHVDAAADFQNELAAYQKALARLSHR</sequence>
<dbReference type="SUPFAM" id="SSF48371">
    <property type="entry name" value="ARM repeat"/>
    <property type="match status" value="1"/>
</dbReference>